<dbReference type="PRINTS" id="PR00463">
    <property type="entry name" value="EP450I"/>
</dbReference>
<dbReference type="InterPro" id="IPR002401">
    <property type="entry name" value="Cyt_P450_E_grp-I"/>
</dbReference>
<keyword evidence="5" id="KW-0812">Transmembrane</keyword>
<dbReference type="PANTHER" id="PTHR47944">
    <property type="entry name" value="CYTOCHROME P450 98A9"/>
    <property type="match status" value="1"/>
</dbReference>
<evidence type="ECO:0008006" key="14">
    <source>
        <dbReference type="Google" id="ProtNLM"/>
    </source>
</evidence>
<dbReference type="Pfam" id="PF00067">
    <property type="entry name" value="p450"/>
    <property type="match status" value="1"/>
</dbReference>
<dbReference type="InterPro" id="IPR001128">
    <property type="entry name" value="Cyt_P450"/>
</dbReference>
<name>A0A835LPJ2_9MAGN</name>
<evidence type="ECO:0000256" key="6">
    <source>
        <dbReference type="ARBA" id="ARBA00022723"/>
    </source>
</evidence>
<keyword evidence="13" id="KW-1185">Reference proteome</keyword>
<reference evidence="12 13" key="1">
    <citation type="submission" date="2020-10" db="EMBL/GenBank/DDBJ databases">
        <title>The Coptis chinensis genome and diversification of protoberbering-type alkaloids.</title>
        <authorList>
            <person name="Wang B."/>
            <person name="Shu S."/>
            <person name="Song C."/>
            <person name="Liu Y."/>
        </authorList>
    </citation>
    <scope>NUCLEOTIDE SEQUENCE [LARGE SCALE GENOMIC DNA]</scope>
    <source>
        <strain evidence="12">HL-2020</strain>
        <tissue evidence="12">Leaf</tissue>
    </source>
</reference>
<gene>
    <name evidence="12" type="ORF">IFM89_003659</name>
</gene>
<dbReference type="GO" id="GO:0005506">
    <property type="term" value="F:iron ion binding"/>
    <property type="evidence" value="ECO:0007669"/>
    <property type="project" value="InterPro"/>
</dbReference>
<accession>A0A835LPJ2</accession>
<dbReference type="InterPro" id="IPR036396">
    <property type="entry name" value="Cyt_P450_sf"/>
</dbReference>
<dbReference type="Gene3D" id="1.10.630.10">
    <property type="entry name" value="Cytochrome P450"/>
    <property type="match status" value="1"/>
</dbReference>
<organism evidence="12 13">
    <name type="scientific">Coptis chinensis</name>
    <dbReference type="NCBI Taxonomy" id="261450"/>
    <lineage>
        <taxon>Eukaryota</taxon>
        <taxon>Viridiplantae</taxon>
        <taxon>Streptophyta</taxon>
        <taxon>Embryophyta</taxon>
        <taxon>Tracheophyta</taxon>
        <taxon>Spermatophyta</taxon>
        <taxon>Magnoliopsida</taxon>
        <taxon>Ranunculales</taxon>
        <taxon>Ranunculaceae</taxon>
        <taxon>Coptidoideae</taxon>
        <taxon>Coptis</taxon>
    </lineage>
</organism>
<evidence type="ECO:0000256" key="2">
    <source>
        <dbReference type="ARBA" id="ARBA00004167"/>
    </source>
</evidence>
<keyword evidence="4" id="KW-0349">Heme</keyword>
<evidence type="ECO:0000256" key="4">
    <source>
        <dbReference type="ARBA" id="ARBA00022617"/>
    </source>
</evidence>
<evidence type="ECO:0000256" key="5">
    <source>
        <dbReference type="ARBA" id="ARBA00022692"/>
    </source>
</evidence>
<keyword evidence="9" id="KW-0408">Iron</keyword>
<dbReference type="SUPFAM" id="SSF48264">
    <property type="entry name" value="Cytochrome P450"/>
    <property type="match status" value="1"/>
</dbReference>
<sequence>MRQAKEIRSLVREATEIVAQFNLSDFIWFLRNVDLQGVKKRAMNIHSRFDALLEKVMKDRQENRTKNKEKVSGEDGGDNGIFDFLNILLDRTNDERSKFRLTRENIKALLFDFLTAGTDTSNIVVEWALSELLNHRTTLKKAREEIDSVVGKNRLVKESDMPNLPYLQAIFKETLRLHPPIPIFERESTQACKIGGYDIPAKTILFVNNWSI</sequence>
<dbReference type="OrthoDB" id="2789670at2759"/>
<dbReference type="PRINTS" id="PR00385">
    <property type="entry name" value="P450"/>
</dbReference>
<keyword evidence="8" id="KW-0560">Oxidoreductase</keyword>
<evidence type="ECO:0000313" key="13">
    <source>
        <dbReference type="Proteomes" id="UP000631114"/>
    </source>
</evidence>
<dbReference type="Proteomes" id="UP000631114">
    <property type="component" value="Unassembled WGS sequence"/>
</dbReference>
<dbReference type="GO" id="GO:0004497">
    <property type="term" value="F:monooxygenase activity"/>
    <property type="evidence" value="ECO:0007669"/>
    <property type="project" value="UniProtKB-KW"/>
</dbReference>
<evidence type="ECO:0000256" key="10">
    <source>
        <dbReference type="ARBA" id="ARBA00023033"/>
    </source>
</evidence>
<evidence type="ECO:0000256" key="1">
    <source>
        <dbReference type="ARBA" id="ARBA00001971"/>
    </source>
</evidence>
<evidence type="ECO:0000256" key="9">
    <source>
        <dbReference type="ARBA" id="ARBA00023004"/>
    </source>
</evidence>
<evidence type="ECO:0000256" key="7">
    <source>
        <dbReference type="ARBA" id="ARBA00022989"/>
    </source>
</evidence>
<keyword evidence="11" id="KW-0472">Membrane</keyword>
<evidence type="ECO:0000256" key="11">
    <source>
        <dbReference type="ARBA" id="ARBA00023136"/>
    </source>
</evidence>
<dbReference type="GO" id="GO:0020037">
    <property type="term" value="F:heme binding"/>
    <property type="evidence" value="ECO:0007669"/>
    <property type="project" value="InterPro"/>
</dbReference>
<keyword evidence="10" id="KW-0503">Monooxygenase</keyword>
<comment type="cofactor">
    <cofactor evidence="1">
        <name>heme</name>
        <dbReference type="ChEBI" id="CHEBI:30413"/>
    </cofactor>
</comment>
<keyword evidence="6" id="KW-0479">Metal-binding</keyword>
<evidence type="ECO:0000256" key="3">
    <source>
        <dbReference type="ARBA" id="ARBA00010617"/>
    </source>
</evidence>
<keyword evidence="7" id="KW-1133">Transmembrane helix</keyword>
<dbReference type="PANTHER" id="PTHR47944:SF17">
    <property type="entry name" value="3,9-DIHYDROXYPTEROCARPAN 6A-MONOOXYGENASE"/>
    <property type="match status" value="1"/>
</dbReference>
<dbReference type="GO" id="GO:0016020">
    <property type="term" value="C:membrane"/>
    <property type="evidence" value="ECO:0007669"/>
    <property type="project" value="UniProtKB-SubCell"/>
</dbReference>
<evidence type="ECO:0000313" key="12">
    <source>
        <dbReference type="EMBL" id="KAF9600112.1"/>
    </source>
</evidence>
<protein>
    <recommendedName>
        <fullName evidence="14">Cytochrome P450</fullName>
    </recommendedName>
</protein>
<dbReference type="GO" id="GO:0044550">
    <property type="term" value="P:secondary metabolite biosynthetic process"/>
    <property type="evidence" value="ECO:0007669"/>
    <property type="project" value="UniProtKB-ARBA"/>
</dbReference>
<evidence type="ECO:0000256" key="8">
    <source>
        <dbReference type="ARBA" id="ARBA00023002"/>
    </source>
</evidence>
<comment type="similarity">
    <text evidence="3">Belongs to the cytochrome P450 family.</text>
</comment>
<dbReference type="GO" id="GO:0016705">
    <property type="term" value="F:oxidoreductase activity, acting on paired donors, with incorporation or reduction of molecular oxygen"/>
    <property type="evidence" value="ECO:0007669"/>
    <property type="project" value="InterPro"/>
</dbReference>
<proteinExistence type="inferred from homology"/>
<dbReference type="AlphaFoldDB" id="A0A835LPJ2"/>
<dbReference type="EMBL" id="JADFTS010000006">
    <property type="protein sequence ID" value="KAF9600112.1"/>
    <property type="molecule type" value="Genomic_DNA"/>
</dbReference>
<comment type="caution">
    <text evidence="12">The sequence shown here is derived from an EMBL/GenBank/DDBJ whole genome shotgun (WGS) entry which is preliminary data.</text>
</comment>
<comment type="subcellular location">
    <subcellularLocation>
        <location evidence="2">Membrane</location>
        <topology evidence="2">Single-pass membrane protein</topology>
    </subcellularLocation>
</comment>